<dbReference type="OrthoDB" id="9794382at2"/>
<dbReference type="Proteomes" id="UP000253034">
    <property type="component" value="Unassembled WGS sequence"/>
</dbReference>
<dbReference type="Pfam" id="PF01584">
    <property type="entry name" value="CheW"/>
    <property type="match status" value="1"/>
</dbReference>
<dbReference type="SMART" id="SM00260">
    <property type="entry name" value="CheW"/>
    <property type="match status" value="1"/>
</dbReference>
<dbReference type="PANTHER" id="PTHR22617">
    <property type="entry name" value="CHEMOTAXIS SENSOR HISTIDINE KINASE-RELATED"/>
    <property type="match status" value="1"/>
</dbReference>
<accession>A0A369B4U5</accession>
<dbReference type="AlphaFoldDB" id="A0A369B4U5"/>
<feature type="domain" description="CheW-like" evidence="1">
    <location>
        <begin position="9"/>
        <end position="149"/>
    </location>
</feature>
<gene>
    <name evidence="2" type="ORF">DFR58_113118</name>
</gene>
<evidence type="ECO:0000313" key="3">
    <source>
        <dbReference type="Proteomes" id="UP000253034"/>
    </source>
</evidence>
<dbReference type="SUPFAM" id="SSF50341">
    <property type="entry name" value="CheW-like"/>
    <property type="match status" value="1"/>
</dbReference>
<dbReference type="Gene3D" id="2.40.50.180">
    <property type="entry name" value="CheA-289, Domain 4"/>
    <property type="match status" value="1"/>
</dbReference>
<dbReference type="GO" id="GO:0005829">
    <property type="term" value="C:cytosol"/>
    <property type="evidence" value="ECO:0007669"/>
    <property type="project" value="TreeGrafter"/>
</dbReference>
<dbReference type="GO" id="GO:0007165">
    <property type="term" value="P:signal transduction"/>
    <property type="evidence" value="ECO:0007669"/>
    <property type="project" value="InterPro"/>
</dbReference>
<dbReference type="Gene3D" id="2.30.30.40">
    <property type="entry name" value="SH3 Domains"/>
    <property type="match status" value="1"/>
</dbReference>
<dbReference type="RefSeq" id="WP_114298186.1">
    <property type="nucleotide sequence ID" value="NZ_QPJT01000013.1"/>
</dbReference>
<proteinExistence type="predicted"/>
<evidence type="ECO:0000313" key="2">
    <source>
        <dbReference type="EMBL" id="RCX15536.1"/>
    </source>
</evidence>
<dbReference type="InterPro" id="IPR039315">
    <property type="entry name" value="CheW"/>
</dbReference>
<keyword evidence="3" id="KW-1185">Reference proteome</keyword>
<sequence length="150" mass="17011">MELSSNTDVRQYVVFKLGQDEYGVDIQKVTTIEQVKPIARVPRTPDYIKGVLNLRGDIIPIMDLRKRFNLPVEPDTEDTRIIIIKIEEISIGIIVDSVAEVMNLTEADIENVTNFTTEFSLDYIMGVGKADGRIVTLLNMEKLIKLEDNL</sequence>
<reference evidence="2 3" key="1">
    <citation type="submission" date="2018-07" db="EMBL/GenBank/DDBJ databases">
        <title>Genomic Encyclopedia of Type Strains, Phase IV (KMG-IV): sequencing the most valuable type-strain genomes for metagenomic binning, comparative biology and taxonomic classification.</title>
        <authorList>
            <person name="Goeker M."/>
        </authorList>
    </citation>
    <scope>NUCLEOTIDE SEQUENCE [LARGE SCALE GENOMIC DNA]</scope>
    <source>
        <strain evidence="2 3">DSM 27016</strain>
    </source>
</reference>
<evidence type="ECO:0000259" key="1">
    <source>
        <dbReference type="PROSITE" id="PS50851"/>
    </source>
</evidence>
<dbReference type="EMBL" id="QPJT01000013">
    <property type="protein sequence ID" value="RCX15536.1"/>
    <property type="molecule type" value="Genomic_DNA"/>
</dbReference>
<dbReference type="PANTHER" id="PTHR22617:SF23">
    <property type="entry name" value="CHEMOTAXIS PROTEIN CHEW"/>
    <property type="match status" value="1"/>
</dbReference>
<dbReference type="InterPro" id="IPR002545">
    <property type="entry name" value="CheW-lke_dom"/>
</dbReference>
<dbReference type="InterPro" id="IPR036061">
    <property type="entry name" value="CheW-like_dom_sf"/>
</dbReference>
<dbReference type="GO" id="GO:0006935">
    <property type="term" value="P:chemotaxis"/>
    <property type="evidence" value="ECO:0007669"/>
    <property type="project" value="InterPro"/>
</dbReference>
<dbReference type="PROSITE" id="PS50851">
    <property type="entry name" value="CHEW"/>
    <property type="match status" value="1"/>
</dbReference>
<protein>
    <submittedName>
        <fullName evidence="2">Purine-binding chemotaxis protein CheW</fullName>
    </submittedName>
</protein>
<name>A0A369B4U5_9FIRM</name>
<comment type="caution">
    <text evidence="2">The sequence shown here is derived from an EMBL/GenBank/DDBJ whole genome shotgun (WGS) entry which is preliminary data.</text>
</comment>
<organism evidence="2 3">
    <name type="scientific">Anaerobacterium chartisolvens</name>
    <dbReference type="NCBI Taxonomy" id="1297424"/>
    <lineage>
        <taxon>Bacteria</taxon>
        <taxon>Bacillati</taxon>
        <taxon>Bacillota</taxon>
        <taxon>Clostridia</taxon>
        <taxon>Eubacteriales</taxon>
        <taxon>Oscillospiraceae</taxon>
        <taxon>Anaerobacterium</taxon>
    </lineage>
</organism>